<dbReference type="KEGG" id="nvi:100118518"/>
<dbReference type="OMA" id="VQTEFAQ"/>
<dbReference type="HOGENOM" id="CLU_125172_0_1_1"/>
<dbReference type="eggNOG" id="KOG3478">
    <property type="taxonomic scope" value="Eukaryota"/>
</dbReference>
<evidence type="ECO:0000313" key="7">
    <source>
        <dbReference type="Proteomes" id="UP000002358"/>
    </source>
</evidence>
<dbReference type="OrthoDB" id="248120at2759"/>
<evidence type="ECO:0000256" key="4">
    <source>
        <dbReference type="ARBA" id="ARBA00072592"/>
    </source>
</evidence>
<evidence type="ECO:0000256" key="2">
    <source>
        <dbReference type="ARBA" id="ARBA00011695"/>
    </source>
</evidence>
<organism evidence="6 7">
    <name type="scientific">Nasonia vitripennis</name>
    <name type="common">Parasitic wasp</name>
    <dbReference type="NCBI Taxonomy" id="7425"/>
    <lineage>
        <taxon>Eukaryota</taxon>
        <taxon>Metazoa</taxon>
        <taxon>Ecdysozoa</taxon>
        <taxon>Arthropoda</taxon>
        <taxon>Hexapoda</taxon>
        <taxon>Insecta</taxon>
        <taxon>Pterygota</taxon>
        <taxon>Neoptera</taxon>
        <taxon>Endopterygota</taxon>
        <taxon>Hymenoptera</taxon>
        <taxon>Apocrita</taxon>
        <taxon>Proctotrupomorpha</taxon>
        <taxon>Chalcidoidea</taxon>
        <taxon>Pteromalidae</taxon>
        <taxon>Pteromalinae</taxon>
        <taxon>Nasonia</taxon>
    </lineage>
</organism>
<gene>
    <name evidence="6" type="primary">100118518</name>
</gene>
<dbReference type="EnsemblMetazoa" id="XM_001599505">
    <property type="protein sequence ID" value="XP_001599555"/>
    <property type="gene ID" value="LOC100118518"/>
</dbReference>
<dbReference type="STRING" id="7425.K7JB93"/>
<dbReference type="FunFam" id="1.10.287.370:FF:000003">
    <property type="entry name" value="Prefoldin subunit 6"/>
    <property type="match status" value="1"/>
</dbReference>
<dbReference type="SUPFAM" id="SSF46579">
    <property type="entry name" value="Prefoldin"/>
    <property type="match status" value="1"/>
</dbReference>
<dbReference type="GO" id="GO:0051131">
    <property type="term" value="P:chaperone-mediated protein complex assembly"/>
    <property type="evidence" value="ECO:0007669"/>
    <property type="project" value="TreeGrafter"/>
</dbReference>
<evidence type="ECO:0000256" key="3">
    <source>
        <dbReference type="ARBA" id="ARBA00023186"/>
    </source>
</evidence>
<protein>
    <recommendedName>
        <fullName evidence="4">Probable prefoldin subunit 6</fullName>
    </recommendedName>
</protein>
<evidence type="ECO:0000256" key="5">
    <source>
        <dbReference type="SAM" id="Coils"/>
    </source>
</evidence>
<dbReference type="Proteomes" id="UP000002358">
    <property type="component" value="Unassembled WGS sequence"/>
</dbReference>
<comment type="subunit">
    <text evidence="2">Heterohexamer of two PFD-alpha type and four PFD-beta type subunits.</text>
</comment>
<keyword evidence="5" id="KW-0175">Coiled coil</keyword>
<dbReference type="PANTHER" id="PTHR21431">
    <property type="entry name" value="PREFOLDIN SUBUNIT 6"/>
    <property type="match status" value="1"/>
</dbReference>
<dbReference type="Gene3D" id="1.10.287.370">
    <property type="match status" value="1"/>
</dbReference>
<dbReference type="PANTHER" id="PTHR21431:SF0">
    <property type="entry name" value="PREFOLDIN SUBUNIT 6"/>
    <property type="match status" value="1"/>
</dbReference>
<dbReference type="CDD" id="cd23161">
    <property type="entry name" value="Prefoldin_6"/>
    <property type="match status" value="1"/>
</dbReference>
<evidence type="ECO:0000256" key="1">
    <source>
        <dbReference type="ARBA" id="ARBA00008045"/>
    </source>
</evidence>
<dbReference type="InterPro" id="IPR002777">
    <property type="entry name" value="PFD_beta-like"/>
</dbReference>
<dbReference type="GO" id="GO:0005737">
    <property type="term" value="C:cytoplasm"/>
    <property type="evidence" value="ECO:0007669"/>
    <property type="project" value="TreeGrafter"/>
</dbReference>
<dbReference type="GO" id="GO:0051082">
    <property type="term" value="F:unfolded protein binding"/>
    <property type="evidence" value="ECO:0007669"/>
    <property type="project" value="InterPro"/>
</dbReference>
<keyword evidence="3" id="KW-0143">Chaperone</keyword>
<dbReference type="InParanoid" id="K7JB93"/>
<dbReference type="AlphaFoldDB" id="K7JB93"/>
<feature type="coiled-coil region" evidence="5">
    <location>
        <begin position="66"/>
        <end position="121"/>
    </location>
</feature>
<evidence type="ECO:0000313" key="6">
    <source>
        <dbReference type="EnsemblMetazoa" id="XP_001599555"/>
    </source>
</evidence>
<reference evidence="6" key="1">
    <citation type="submission" date="2021-01" db="UniProtKB">
        <authorList>
            <consortium name="EnsemblMetazoa"/>
        </authorList>
    </citation>
    <scope>IDENTIFICATION</scope>
</reference>
<dbReference type="GO" id="GO:0051087">
    <property type="term" value="F:protein-folding chaperone binding"/>
    <property type="evidence" value="ECO:0007669"/>
    <property type="project" value="TreeGrafter"/>
</dbReference>
<dbReference type="FunCoup" id="K7JB93">
    <property type="interactions" value="1640"/>
</dbReference>
<accession>K7JB93</accession>
<dbReference type="GO" id="GO:0016272">
    <property type="term" value="C:prefoldin complex"/>
    <property type="evidence" value="ECO:0007669"/>
    <property type="project" value="InterPro"/>
</dbReference>
<proteinExistence type="inferred from homology"/>
<comment type="similarity">
    <text evidence="1">Belongs to the prefoldin subunit beta family.</text>
</comment>
<dbReference type="Pfam" id="PF01920">
    <property type="entry name" value="Prefoldin_2"/>
    <property type="match status" value="1"/>
</dbReference>
<dbReference type="SMR" id="K7JB93"/>
<sequence length="126" mass="14837">MVEEIQRKLQNEIDQFKQVQKDYHKALSKRQQLDSQLNENTVVKEELDLLKAGNEVYKLIGPVLIKQELIEAKENVNKRMAFISAEIKHTENLIVTLDKKQETHRENLDKLQQSFQQAQIRAKIKN</sequence>
<keyword evidence="7" id="KW-1185">Reference proteome</keyword>
<dbReference type="EnsemblMetazoa" id="XM_001599479">
    <property type="protein sequence ID" value="XP_001599529"/>
    <property type="gene ID" value="LOC100118518"/>
</dbReference>
<dbReference type="GO" id="GO:0006457">
    <property type="term" value="P:protein folding"/>
    <property type="evidence" value="ECO:0007669"/>
    <property type="project" value="InterPro"/>
</dbReference>
<dbReference type="InterPro" id="IPR009053">
    <property type="entry name" value="Prefoldin"/>
</dbReference>
<name>K7JB93_NASVI</name>